<dbReference type="SUPFAM" id="SSF55874">
    <property type="entry name" value="ATPase domain of HSP90 chaperone/DNA topoisomerase II/histidine kinase"/>
    <property type="match status" value="1"/>
</dbReference>
<evidence type="ECO:0000259" key="3">
    <source>
        <dbReference type="Pfam" id="PF13581"/>
    </source>
</evidence>
<feature type="domain" description="Histidine kinase/HSP90-like ATPase" evidence="3">
    <location>
        <begin position="59"/>
        <end position="156"/>
    </location>
</feature>
<comment type="caution">
    <text evidence="4">The sequence shown here is derived from an EMBL/GenBank/DDBJ whole genome shotgun (WGS) entry which is preliminary data.</text>
</comment>
<keyword evidence="1" id="KW-0723">Serine/threonine-protein kinase</keyword>
<dbReference type="InterPro" id="IPR050267">
    <property type="entry name" value="Anti-sigma-factor_SerPK"/>
</dbReference>
<keyword evidence="4" id="KW-0547">Nucleotide-binding</keyword>
<evidence type="ECO:0000256" key="1">
    <source>
        <dbReference type="ARBA" id="ARBA00022527"/>
    </source>
</evidence>
<name>A0A2M8LPC3_9ACTN</name>
<dbReference type="GO" id="GO:0004674">
    <property type="term" value="F:protein serine/threonine kinase activity"/>
    <property type="evidence" value="ECO:0007669"/>
    <property type="project" value="UniProtKB-KW"/>
</dbReference>
<dbReference type="PANTHER" id="PTHR35526:SF3">
    <property type="entry name" value="ANTI-SIGMA-F FACTOR RSBW"/>
    <property type="match status" value="1"/>
</dbReference>
<evidence type="ECO:0000256" key="2">
    <source>
        <dbReference type="SAM" id="MobiDB-lite"/>
    </source>
</evidence>
<proteinExistence type="predicted"/>
<dbReference type="EMBL" id="PGGW01000071">
    <property type="protein sequence ID" value="PJE93813.1"/>
    <property type="molecule type" value="Genomic_DNA"/>
</dbReference>
<protein>
    <submittedName>
        <fullName evidence="4">ATP-binding protein</fullName>
    </submittedName>
</protein>
<reference evidence="4 5" key="1">
    <citation type="submission" date="2017-11" db="EMBL/GenBank/DDBJ databases">
        <title>Streptomyces carmine sp. nov., a novel actinomycete isolated from Sophora alopecuroides in Xinjiang, China.</title>
        <authorList>
            <person name="Wang Y."/>
            <person name="Luo X."/>
            <person name="Wan C."/>
            <person name="Zhang L."/>
        </authorList>
    </citation>
    <scope>NUCLEOTIDE SEQUENCE [LARGE SCALE GENOMIC DNA]</scope>
    <source>
        <strain evidence="4 5">TRM SA0054</strain>
    </source>
</reference>
<sequence>MTAAAMTDRTGPERPVPGRPYPSSRVYAYDELSLVATKSAAGWSREFVKKVLIRWKAHQIVDDALLVVSELVTNAVEATREREKAEGWTRAGDIRLIGVRVLGLRSTVIIEVWDTSAEHPVPQEDDLDTEHGRGLTLVENLTYRWGTDPAPRGKVVWGEMHVLPHRHRIKEPTRPPAKALDAEFLQRLIDGLEQL</sequence>
<organism evidence="4 5">
    <name type="scientific">Streptomyces carminius</name>
    <dbReference type="NCBI Taxonomy" id="2665496"/>
    <lineage>
        <taxon>Bacteria</taxon>
        <taxon>Bacillati</taxon>
        <taxon>Actinomycetota</taxon>
        <taxon>Actinomycetes</taxon>
        <taxon>Kitasatosporales</taxon>
        <taxon>Streptomycetaceae</taxon>
        <taxon>Streptomyces</taxon>
    </lineage>
</organism>
<dbReference type="Gene3D" id="3.30.565.10">
    <property type="entry name" value="Histidine kinase-like ATPase, C-terminal domain"/>
    <property type="match status" value="1"/>
</dbReference>
<keyword evidence="1" id="KW-0418">Kinase</keyword>
<keyword evidence="4" id="KW-0067">ATP-binding</keyword>
<evidence type="ECO:0000313" key="5">
    <source>
        <dbReference type="Proteomes" id="UP000230407"/>
    </source>
</evidence>
<dbReference type="CDD" id="cd16936">
    <property type="entry name" value="HATPase_RsbW-like"/>
    <property type="match status" value="1"/>
</dbReference>
<keyword evidence="5" id="KW-1185">Reference proteome</keyword>
<dbReference type="InterPro" id="IPR036890">
    <property type="entry name" value="HATPase_C_sf"/>
</dbReference>
<gene>
    <name evidence="4" type="ORF">CUT44_31915</name>
</gene>
<keyword evidence="1" id="KW-0808">Transferase</keyword>
<accession>A0A2M8LPC3</accession>
<dbReference type="Pfam" id="PF13581">
    <property type="entry name" value="HATPase_c_2"/>
    <property type="match status" value="1"/>
</dbReference>
<evidence type="ECO:0000313" key="4">
    <source>
        <dbReference type="EMBL" id="PJE93813.1"/>
    </source>
</evidence>
<dbReference type="PANTHER" id="PTHR35526">
    <property type="entry name" value="ANTI-SIGMA-F FACTOR RSBW-RELATED"/>
    <property type="match status" value="1"/>
</dbReference>
<dbReference type="AlphaFoldDB" id="A0A2M8LPC3"/>
<feature type="region of interest" description="Disordered" evidence="2">
    <location>
        <begin position="1"/>
        <end position="20"/>
    </location>
</feature>
<dbReference type="InterPro" id="IPR003594">
    <property type="entry name" value="HATPase_dom"/>
</dbReference>
<dbReference type="GO" id="GO:0005524">
    <property type="term" value="F:ATP binding"/>
    <property type="evidence" value="ECO:0007669"/>
    <property type="project" value="UniProtKB-KW"/>
</dbReference>
<dbReference type="Proteomes" id="UP000230407">
    <property type="component" value="Unassembled WGS sequence"/>
</dbReference>